<dbReference type="GeneID" id="110753323"/>
<reference evidence="3" key="1">
    <citation type="submission" date="2025-08" db="UniProtKB">
        <authorList>
            <consortium name="RefSeq"/>
        </authorList>
    </citation>
    <scope>IDENTIFICATION</scope>
</reference>
<evidence type="ECO:0000313" key="3">
    <source>
        <dbReference type="RefSeq" id="XP_021809904.1"/>
    </source>
</evidence>
<protein>
    <submittedName>
        <fullName evidence="3">Protein BREAKING OF ASYMMETRY IN THE STOMATAL LINEAGE</fullName>
    </submittedName>
</protein>
<evidence type="ECO:0000256" key="1">
    <source>
        <dbReference type="SAM" id="MobiDB-lite"/>
    </source>
</evidence>
<dbReference type="PANTHER" id="PTHR33914">
    <property type="entry name" value="18S PRE-RIBOSOMAL ASSEMBLY PROTEIN GAR2-LIKE PROTEIN"/>
    <property type="match status" value="1"/>
</dbReference>
<dbReference type="PANTHER" id="PTHR33914:SF3">
    <property type="entry name" value="PROTEIN BREAKING OF ASYMMETRY IN THE STOMATAL LINEAGE"/>
    <property type="match status" value="1"/>
</dbReference>
<evidence type="ECO:0000313" key="2">
    <source>
        <dbReference type="Proteomes" id="UP000515124"/>
    </source>
</evidence>
<organism evidence="2 3">
    <name type="scientific">Prunus avium</name>
    <name type="common">Cherry</name>
    <name type="synonym">Cerasus avium</name>
    <dbReference type="NCBI Taxonomy" id="42229"/>
    <lineage>
        <taxon>Eukaryota</taxon>
        <taxon>Viridiplantae</taxon>
        <taxon>Streptophyta</taxon>
        <taxon>Embryophyta</taxon>
        <taxon>Tracheophyta</taxon>
        <taxon>Spermatophyta</taxon>
        <taxon>Magnoliopsida</taxon>
        <taxon>eudicotyledons</taxon>
        <taxon>Gunneridae</taxon>
        <taxon>Pentapetalae</taxon>
        <taxon>rosids</taxon>
        <taxon>fabids</taxon>
        <taxon>Rosales</taxon>
        <taxon>Rosaceae</taxon>
        <taxon>Amygdaloideae</taxon>
        <taxon>Amygdaleae</taxon>
        <taxon>Prunus</taxon>
    </lineage>
</organism>
<sequence length="275" mass="31327">MCSTPWTMTRLVRWRMKDWASCFLACRFSLDDEAADRCCPATPQLPIRNMAFDMQDDSRCNETNAKKMSRHKKCSRERRLSHSSKQVKGSCPVESRSSNNSRCRPHFSDEEFIVFCFKEDGAFDVVKNGKPEAASSIDCTSRNSPRPVNRKLNYGEDTKRAERCSNQERLTGKAYDIYPTTNDGKCIIFDQKVEEEEENYLSTEPPPGSIAEDRRMVSVESSDSNQSDGSTGSFAFPVLGLEWTGSPVQMPKSEALELRKHKARCIGFQFQCCRF</sequence>
<dbReference type="Proteomes" id="UP000515124">
    <property type="component" value="Unplaced"/>
</dbReference>
<accession>A0A6P5S2Q2</accession>
<dbReference type="KEGG" id="pavi:110753323"/>
<feature type="region of interest" description="Disordered" evidence="1">
    <location>
        <begin position="197"/>
        <end position="231"/>
    </location>
</feature>
<feature type="region of interest" description="Disordered" evidence="1">
    <location>
        <begin position="133"/>
        <end position="160"/>
    </location>
</feature>
<feature type="region of interest" description="Disordered" evidence="1">
    <location>
        <begin position="63"/>
        <end position="98"/>
    </location>
</feature>
<dbReference type="RefSeq" id="XP_021809904.1">
    <property type="nucleotide sequence ID" value="XM_021954212.1"/>
</dbReference>
<feature type="compositionally biased region" description="Polar residues" evidence="1">
    <location>
        <begin position="137"/>
        <end position="146"/>
    </location>
</feature>
<proteinExistence type="predicted"/>
<feature type="compositionally biased region" description="Basic residues" evidence="1">
    <location>
        <begin position="67"/>
        <end position="82"/>
    </location>
</feature>
<dbReference type="AlphaFoldDB" id="A0A6P5S2Q2"/>
<name>A0A6P5S2Q2_PRUAV</name>
<dbReference type="InterPro" id="IPR040378">
    <property type="entry name" value="BASL"/>
</dbReference>
<feature type="compositionally biased region" description="Polar residues" evidence="1">
    <location>
        <begin position="219"/>
        <end position="231"/>
    </location>
</feature>
<dbReference type="GO" id="GO:0009786">
    <property type="term" value="P:regulation of asymmetric cell division"/>
    <property type="evidence" value="ECO:0007669"/>
    <property type="project" value="InterPro"/>
</dbReference>
<keyword evidence="2" id="KW-1185">Reference proteome</keyword>
<gene>
    <name evidence="3" type="primary">LOC110753323</name>
</gene>